<feature type="domain" description="N-acetyltransferase" evidence="1">
    <location>
        <begin position="1"/>
        <end position="131"/>
    </location>
</feature>
<dbReference type="Gene3D" id="3.40.630.30">
    <property type="match status" value="1"/>
</dbReference>
<protein>
    <submittedName>
        <fullName evidence="2">GNAT family N-acetyltransferase</fullName>
    </submittedName>
</protein>
<reference evidence="2" key="1">
    <citation type="submission" date="2022-06" db="EMBL/GenBank/DDBJ databases">
        <title>Aquibacillus sp. a new bacterium isolated from soil saline samples.</title>
        <authorList>
            <person name="Galisteo C."/>
            <person name="De La Haba R."/>
            <person name="Sanchez-Porro C."/>
            <person name="Ventosa A."/>
        </authorList>
    </citation>
    <scope>NUCLEOTIDE SEQUENCE</scope>
    <source>
        <strain evidence="2">JCM 12387</strain>
    </source>
</reference>
<proteinExistence type="predicted"/>
<sequence length="199" mass="23788">MNWYEKLNEYFPVEEMKSKEHMEMLLKEKGDVYHKDEGPHHVLMYAEFKTFIFIDYVYVSTASRGQGLGNKLLTKLKEKNKPIILEVEPFDYEDTDSEKRLRFYQRQGFVHAQSIGYSRRSLATNEENTLEILYWSPGNDNEEEIYVQMKKMYEDIHTYKDQQLYGKAYQPVDEVLTYDNDREAEDIFEALNSKENAQQ</sequence>
<accession>A0A9X3WK26</accession>
<comment type="caution">
    <text evidence="2">The sequence shown here is derived from an EMBL/GenBank/DDBJ whole genome shotgun (WGS) entry which is preliminary data.</text>
</comment>
<dbReference type="EMBL" id="JAMQJZ010000004">
    <property type="protein sequence ID" value="MDC3420060.1"/>
    <property type="molecule type" value="Genomic_DNA"/>
</dbReference>
<dbReference type="AlphaFoldDB" id="A0A9X3WK26"/>
<dbReference type="InterPro" id="IPR016181">
    <property type="entry name" value="Acyl_CoA_acyltransferase"/>
</dbReference>
<gene>
    <name evidence="2" type="ORF">NC661_06725</name>
</gene>
<evidence type="ECO:0000313" key="3">
    <source>
        <dbReference type="Proteomes" id="UP001145072"/>
    </source>
</evidence>
<organism evidence="2 3">
    <name type="scientific">Aquibacillus koreensis</name>
    <dbReference type="NCBI Taxonomy" id="279446"/>
    <lineage>
        <taxon>Bacteria</taxon>
        <taxon>Bacillati</taxon>
        <taxon>Bacillota</taxon>
        <taxon>Bacilli</taxon>
        <taxon>Bacillales</taxon>
        <taxon>Bacillaceae</taxon>
        <taxon>Aquibacillus</taxon>
    </lineage>
</organism>
<dbReference type="Proteomes" id="UP001145072">
    <property type="component" value="Unassembled WGS sequence"/>
</dbReference>
<name>A0A9X3WK26_9BACI</name>
<dbReference type="GO" id="GO:0016747">
    <property type="term" value="F:acyltransferase activity, transferring groups other than amino-acyl groups"/>
    <property type="evidence" value="ECO:0007669"/>
    <property type="project" value="InterPro"/>
</dbReference>
<dbReference type="SUPFAM" id="SSF55729">
    <property type="entry name" value="Acyl-CoA N-acyltransferases (Nat)"/>
    <property type="match status" value="1"/>
</dbReference>
<dbReference type="PROSITE" id="PS51186">
    <property type="entry name" value="GNAT"/>
    <property type="match status" value="1"/>
</dbReference>
<dbReference type="InterPro" id="IPR000182">
    <property type="entry name" value="GNAT_dom"/>
</dbReference>
<dbReference type="Pfam" id="PF13508">
    <property type="entry name" value="Acetyltransf_7"/>
    <property type="match status" value="1"/>
</dbReference>
<evidence type="ECO:0000259" key="1">
    <source>
        <dbReference type="PROSITE" id="PS51186"/>
    </source>
</evidence>
<keyword evidence="3" id="KW-1185">Reference proteome</keyword>
<evidence type="ECO:0000313" key="2">
    <source>
        <dbReference type="EMBL" id="MDC3420060.1"/>
    </source>
</evidence>
<dbReference type="RefSeq" id="WP_259868520.1">
    <property type="nucleotide sequence ID" value="NZ_JAMQJZ010000004.1"/>
</dbReference>